<protein>
    <submittedName>
        <fullName evidence="1">Uncharacterized protein</fullName>
    </submittedName>
</protein>
<gene>
    <name evidence="1" type="primary">WBGene00114803</name>
</gene>
<proteinExistence type="predicted"/>
<dbReference type="AlphaFoldDB" id="A0A2A6CJ21"/>
<dbReference type="Proteomes" id="UP000005239">
    <property type="component" value="Unassembled WGS sequence"/>
</dbReference>
<organism evidence="1 2">
    <name type="scientific">Pristionchus pacificus</name>
    <name type="common">Parasitic nematode worm</name>
    <dbReference type="NCBI Taxonomy" id="54126"/>
    <lineage>
        <taxon>Eukaryota</taxon>
        <taxon>Metazoa</taxon>
        <taxon>Ecdysozoa</taxon>
        <taxon>Nematoda</taxon>
        <taxon>Chromadorea</taxon>
        <taxon>Rhabditida</taxon>
        <taxon>Rhabditina</taxon>
        <taxon>Diplogasteromorpha</taxon>
        <taxon>Diplogasteroidea</taxon>
        <taxon>Neodiplogasteridae</taxon>
        <taxon>Pristionchus</taxon>
    </lineage>
</organism>
<sequence length="51" mass="5567">MDTKAEGLSKNDSLLFQPFVVDSLESFQGGSIPSFPPSYLSSPMISPLFQE</sequence>
<dbReference type="EnsemblMetazoa" id="PPA25249.1">
    <property type="protein sequence ID" value="PPA25249.1"/>
    <property type="gene ID" value="WBGene00114803"/>
</dbReference>
<reference evidence="1" key="2">
    <citation type="submission" date="2022-06" db="UniProtKB">
        <authorList>
            <consortium name="EnsemblMetazoa"/>
        </authorList>
    </citation>
    <scope>IDENTIFICATION</scope>
    <source>
        <strain evidence="1">PS312</strain>
    </source>
</reference>
<accession>A0A2A6CJ21</accession>
<name>A0A2A6CJ21_PRIPA</name>
<evidence type="ECO:0000313" key="2">
    <source>
        <dbReference type="Proteomes" id="UP000005239"/>
    </source>
</evidence>
<accession>A0A8R1UHE5</accession>
<evidence type="ECO:0000313" key="1">
    <source>
        <dbReference type="EnsemblMetazoa" id="PPA25249.1"/>
    </source>
</evidence>
<reference evidence="2" key="1">
    <citation type="journal article" date="2008" name="Nat. Genet.">
        <title>The Pristionchus pacificus genome provides a unique perspective on nematode lifestyle and parasitism.</title>
        <authorList>
            <person name="Dieterich C."/>
            <person name="Clifton S.W."/>
            <person name="Schuster L.N."/>
            <person name="Chinwalla A."/>
            <person name="Delehaunty K."/>
            <person name="Dinkelacker I."/>
            <person name="Fulton L."/>
            <person name="Fulton R."/>
            <person name="Godfrey J."/>
            <person name="Minx P."/>
            <person name="Mitreva M."/>
            <person name="Roeseler W."/>
            <person name="Tian H."/>
            <person name="Witte H."/>
            <person name="Yang S.P."/>
            <person name="Wilson R.K."/>
            <person name="Sommer R.J."/>
        </authorList>
    </citation>
    <scope>NUCLEOTIDE SEQUENCE [LARGE SCALE GENOMIC DNA]</scope>
    <source>
        <strain evidence="2">PS312</strain>
    </source>
</reference>
<keyword evidence="2" id="KW-1185">Reference proteome</keyword>